<dbReference type="EMBL" id="BK015043">
    <property type="protein sequence ID" value="DAD88601.1"/>
    <property type="molecule type" value="Genomic_DNA"/>
</dbReference>
<accession>A0A8S5N1W1</accession>
<sequence>MWYNIKKCRIGECDMEEKRKNEKRVAVANFNIVFADENDDEKPLLDCFDSIVMPALNSGIERQQGNNTFLLMNVEIKQDTVGEYILTGLIVKSTVLERKSMFDENGNLVERDDVYPTAPFSTFIIYLKNHRMILVENQKGSPSLDSFQSTIRYIISTYVSRENHIRADQGLEQLPIPIISIVGIVPKGGMVAALKGVEKITTLTLKFYPLNGDGDIDLSGVMKGVTKDLRRKLGCDRGAVVYQSPKNLEGVISVVEKSEGTVEPVIKAKYPKQKRDTTIRYDEIRERRTMCLPEGDRNSELLSMIQQGKEIDSINYTSEENNKIYMRNRDKIAAHMK</sequence>
<name>A0A8S5N1W1_9CAUD</name>
<reference evidence="1" key="1">
    <citation type="journal article" date="2021" name="Proc. Natl. Acad. Sci. U.S.A.">
        <title>A Catalog of Tens of Thousands of Viruses from Human Metagenomes Reveals Hidden Associations with Chronic Diseases.</title>
        <authorList>
            <person name="Tisza M.J."/>
            <person name="Buck C.B."/>
        </authorList>
    </citation>
    <scope>NUCLEOTIDE SEQUENCE</scope>
    <source>
        <strain evidence="1">CtP4M4</strain>
    </source>
</reference>
<protein>
    <submittedName>
        <fullName evidence="1">Uncharacterized protein</fullName>
    </submittedName>
</protein>
<proteinExistence type="predicted"/>
<organism evidence="1">
    <name type="scientific">Myoviridae sp. ctP4M4</name>
    <dbReference type="NCBI Taxonomy" id="2826647"/>
    <lineage>
        <taxon>Viruses</taxon>
        <taxon>Duplodnaviria</taxon>
        <taxon>Heunggongvirae</taxon>
        <taxon>Uroviricota</taxon>
        <taxon>Caudoviricetes</taxon>
    </lineage>
</organism>
<evidence type="ECO:0000313" key="1">
    <source>
        <dbReference type="EMBL" id="DAD88601.1"/>
    </source>
</evidence>